<evidence type="ECO:0000256" key="3">
    <source>
        <dbReference type="ARBA" id="ARBA00022475"/>
    </source>
</evidence>
<sequence>MRDLRELLPDYLLGQLSLAETREVEAWLEASPQARAELESLESALFALPQGLVPVNPPPHLWGEVTKRLHSKPLGRSRSLWVGGIAAAFLVLAGWGIFSFASYRALQAEQAQLAHWLALPAQWHLLKNAEGEGIGSMIWTKDGGCLIVMRDPPPAGKVYQAWGSEKGRKVSLGTFRGRIYETNFLGFDRIGVSLEPPGGNLQPTEPLISIPIQG</sequence>
<dbReference type="STRING" id="526227.Mesil_0894"/>
<proteinExistence type="predicted"/>
<dbReference type="GO" id="GO:0005886">
    <property type="term" value="C:plasma membrane"/>
    <property type="evidence" value="ECO:0007669"/>
    <property type="project" value="UniProtKB-SubCell"/>
</dbReference>
<feature type="transmembrane region" description="Helical" evidence="9">
    <location>
        <begin position="80"/>
        <end position="103"/>
    </location>
</feature>
<dbReference type="GO" id="GO:0016989">
    <property type="term" value="F:sigma factor antagonist activity"/>
    <property type="evidence" value="ECO:0007669"/>
    <property type="project" value="TreeGrafter"/>
</dbReference>
<evidence type="ECO:0000256" key="9">
    <source>
        <dbReference type="SAM" id="Phobius"/>
    </source>
</evidence>
<dbReference type="OrthoDB" id="26094at2"/>
<dbReference type="InterPro" id="IPR018764">
    <property type="entry name" value="RskA_C"/>
</dbReference>
<dbReference type="Gene3D" id="1.10.10.1320">
    <property type="entry name" value="Anti-sigma factor, zinc-finger domain"/>
    <property type="match status" value="1"/>
</dbReference>
<dbReference type="PANTHER" id="PTHR37461">
    <property type="entry name" value="ANTI-SIGMA-K FACTOR RSKA"/>
    <property type="match status" value="1"/>
</dbReference>
<dbReference type="HOGENOM" id="CLU_075802_4_0_0"/>
<gene>
    <name evidence="11" type="ordered locus">Mesil_0894</name>
</gene>
<name>D7BC10_ALLS1</name>
<dbReference type="eggNOG" id="COG5343">
    <property type="taxonomic scope" value="Bacteria"/>
</dbReference>
<dbReference type="AlphaFoldDB" id="D7BC10"/>
<keyword evidence="12" id="KW-1185">Reference proteome</keyword>
<evidence type="ECO:0000313" key="12">
    <source>
        <dbReference type="Proteomes" id="UP000001916"/>
    </source>
</evidence>
<dbReference type="KEGG" id="msv:Mesil_0894"/>
<dbReference type="EMBL" id="CP002042">
    <property type="protein sequence ID" value="ADH62806.1"/>
    <property type="molecule type" value="Genomic_DNA"/>
</dbReference>
<dbReference type="NCBIfam" id="NF010501">
    <property type="entry name" value="PRK13920.1"/>
    <property type="match status" value="1"/>
</dbReference>
<evidence type="ECO:0000259" key="10">
    <source>
        <dbReference type="Pfam" id="PF10099"/>
    </source>
</evidence>
<dbReference type="PANTHER" id="PTHR37461:SF1">
    <property type="entry name" value="ANTI-SIGMA-K FACTOR RSKA"/>
    <property type="match status" value="1"/>
</dbReference>
<evidence type="ECO:0000256" key="5">
    <source>
        <dbReference type="ARBA" id="ARBA00022989"/>
    </source>
</evidence>
<keyword evidence="5 9" id="KW-1133">Transmembrane helix</keyword>
<dbReference type="InterPro" id="IPR041916">
    <property type="entry name" value="Anti_sigma_zinc_sf"/>
</dbReference>
<comment type="subcellular location">
    <subcellularLocation>
        <location evidence="2">Cell membrane</location>
    </subcellularLocation>
    <subcellularLocation>
        <location evidence="1">Membrane</location>
        <topology evidence="1">Single-pass membrane protein</topology>
    </subcellularLocation>
</comment>
<evidence type="ECO:0000256" key="8">
    <source>
        <dbReference type="ARBA" id="ARBA00030803"/>
    </source>
</evidence>
<keyword evidence="4 9" id="KW-0812">Transmembrane</keyword>
<dbReference type="GO" id="GO:0006417">
    <property type="term" value="P:regulation of translation"/>
    <property type="evidence" value="ECO:0007669"/>
    <property type="project" value="TreeGrafter"/>
</dbReference>
<evidence type="ECO:0000256" key="1">
    <source>
        <dbReference type="ARBA" id="ARBA00004167"/>
    </source>
</evidence>
<evidence type="ECO:0000256" key="4">
    <source>
        <dbReference type="ARBA" id="ARBA00022692"/>
    </source>
</evidence>
<protein>
    <recommendedName>
        <fullName evidence="8">Regulator of SigK</fullName>
    </recommendedName>
    <alternativeName>
        <fullName evidence="7">Sigma-K anti-sigma factor RskA</fullName>
    </alternativeName>
</protein>
<evidence type="ECO:0000313" key="11">
    <source>
        <dbReference type="EMBL" id="ADH62806.1"/>
    </source>
</evidence>
<accession>D7BC10</accession>
<evidence type="ECO:0000256" key="2">
    <source>
        <dbReference type="ARBA" id="ARBA00004236"/>
    </source>
</evidence>
<dbReference type="RefSeq" id="WP_013157391.1">
    <property type="nucleotide sequence ID" value="NC_014212.1"/>
</dbReference>
<dbReference type="Pfam" id="PF10099">
    <property type="entry name" value="RskA_C"/>
    <property type="match status" value="1"/>
</dbReference>
<evidence type="ECO:0000256" key="6">
    <source>
        <dbReference type="ARBA" id="ARBA00023136"/>
    </source>
</evidence>
<dbReference type="Proteomes" id="UP000001916">
    <property type="component" value="Chromosome"/>
</dbReference>
<organism evidence="11 12">
    <name type="scientific">Allomeiothermus silvanus (strain ATCC 700542 / DSM 9946 / NBRC 106475 / NCIMB 13440 / VI-R2)</name>
    <name type="common">Thermus silvanus</name>
    <dbReference type="NCBI Taxonomy" id="526227"/>
    <lineage>
        <taxon>Bacteria</taxon>
        <taxon>Thermotogati</taxon>
        <taxon>Deinococcota</taxon>
        <taxon>Deinococci</taxon>
        <taxon>Thermales</taxon>
        <taxon>Thermaceae</taxon>
        <taxon>Allomeiothermus</taxon>
    </lineage>
</organism>
<keyword evidence="3" id="KW-1003">Cell membrane</keyword>
<feature type="domain" description="Anti-sigma K factor RskA C-terminal" evidence="10">
    <location>
        <begin position="83"/>
        <end position="206"/>
    </location>
</feature>
<keyword evidence="6 9" id="KW-0472">Membrane</keyword>
<evidence type="ECO:0000256" key="7">
    <source>
        <dbReference type="ARBA" id="ARBA00029829"/>
    </source>
</evidence>
<dbReference type="InterPro" id="IPR051474">
    <property type="entry name" value="Anti-sigma-K/W_factor"/>
</dbReference>
<reference evidence="11 12" key="1">
    <citation type="journal article" date="2010" name="Stand. Genomic Sci.">
        <title>Complete genome sequence of Meiothermus silvanus type strain (VI-R2).</title>
        <authorList>
            <person name="Sikorski J."/>
            <person name="Tindall B.J."/>
            <person name="Lowry S."/>
            <person name="Lucas S."/>
            <person name="Nolan M."/>
            <person name="Copeland A."/>
            <person name="Glavina Del Rio T."/>
            <person name="Tice H."/>
            <person name="Cheng J.F."/>
            <person name="Han C."/>
            <person name="Pitluck S."/>
            <person name="Liolios K."/>
            <person name="Ivanova N."/>
            <person name="Mavromatis K."/>
            <person name="Mikhailova N."/>
            <person name="Pati A."/>
            <person name="Goodwin L."/>
            <person name="Chen A."/>
            <person name="Palaniappan K."/>
            <person name="Land M."/>
            <person name="Hauser L."/>
            <person name="Chang Y.J."/>
            <person name="Jeffries C.D."/>
            <person name="Rohde M."/>
            <person name="Goker M."/>
            <person name="Woyke T."/>
            <person name="Bristow J."/>
            <person name="Eisen J.A."/>
            <person name="Markowitz V."/>
            <person name="Hugenholtz P."/>
            <person name="Kyrpides N.C."/>
            <person name="Klenk H.P."/>
            <person name="Lapidus A."/>
        </authorList>
    </citation>
    <scope>NUCLEOTIDE SEQUENCE [LARGE SCALE GENOMIC DNA]</scope>
    <source>
        <strain evidence="12">ATCC 700542 / DSM 9946 / VI-R2</strain>
    </source>
</reference>